<keyword evidence="3" id="KW-0472">Membrane</keyword>
<evidence type="ECO:0000256" key="2">
    <source>
        <dbReference type="ARBA" id="ARBA00034247"/>
    </source>
</evidence>
<evidence type="ECO:0000313" key="5">
    <source>
        <dbReference type="EMBL" id="OWQ90962.1"/>
    </source>
</evidence>
<feature type="transmembrane region" description="Helical" evidence="3">
    <location>
        <begin position="151"/>
        <end position="170"/>
    </location>
</feature>
<dbReference type="AlphaFoldDB" id="A0A246JE85"/>
<dbReference type="EMBL" id="NIOF01000004">
    <property type="protein sequence ID" value="OWQ90962.1"/>
    <property type="molecule type" value="Genomic_DNA"/>
</dbReference>
<feature type="transmembrane region" description="Helical" evidence="3">
    <location>
        <begin position="37"/>
        <end position="55"/>
    </location>
</feature>
<accession>A0A246JE85</accession>
<dbReference type="SUPFAM" id="SSF55073">
    <property type="entry name" value="Nucleotide cyclase"/>
    <property type="match status" value="1"/>
</dbReference>
<protein>
    <recommendedName>
        <fullName evidence="1">diguanylate cyclase</fullName>
        <ecNumber evidence="1">2.7.7.65</ecNumber>
    </recommendedName>
</protein>
<evidence type="ECO:0000256" key="3">
    <source>
        <dbReference type="SAM" id="Phobius"/>
    </source>
</evidence>
<dbReference type="InterPro" id="IPR029787">
    <property type="entry name" value="Nucleotide_cyclase"/>
</dbReference>
<proteinExistence type="predicted"/>
<evidence type="ECO:0000313" key="6">
    <source>
        <dbReference type="Proteomes" id="UP000197468"/>
    </source>
</evidence>
<keyword evidence="3" id="KW-1133">Transmembrane helix</keyword>
<dbReference type="InterPro" id="IPR043128">
    <property type="entry name" value="Rev_trsase/Diguanyl_cyclase"/>
</dbReference>
<organism evidence="5 6">
    <name type="scientific">Roseateles aquatilis</name>
    <dbReference type="NCBI Taxonomy" id="431061"/>
    <lineage>
        <taxon>Bacteria</taxon>
        <taxon>Pseudomonadati</taxon>
        <taxon>Pseudomonadota</taxon>
        <taxon>Betaproteobacteria</taxon>
        <taxon>Burkholderiales</taxon>
        <taxon>Sphaerotilaceae</taxon>
        <taxon>Roseateles</taxon>
    </lineage>
</organism>
<dbReference type="InterPro" id="IPR050469">
    <property type="entry name" value="Diguanylate_Cyclase"/>
</dbReference>
<dbReference type="GO" id="GO:0005886">
    <property type="term" value="C:plasma membrane"/>
    <property type="evidence" value="ECO:0007669"/>
    <property type="project" value="TreeGrafter"/>
</dbReference>
<feature type="transmembrane region" description="Helical" evidence="3">
    <location>
        <begin position="93"/>
        <end position="113"/>
    </location>
</feature>
<keyword evidence="3" id="KW-0812">Transmembrane</keyword>
<dbReference type="PANTHER" id="PTHR45138">
    <property type="entry name" value="REGULATORY COMPONENTS OF SENSORY TRANSDUCTION SYSTEM"/>
    <property type="match status" value="1"/>
</dbReference>
<dbReference type="PANTHER" id="PTHR45138:SF9">
    <property type="entry name" value="DIGUANYLATE CYCLASE DGCM-RELATED"/>
    <property type="match status" value="1"/>
</dbReference>
<feature type="transmembrane region" description="Helical" evidence="3">
    <location>
        <begin position="61"/>
        <end position="81"/>
    </location>
</feature>
<comment type="catalytic activity">
    <reaction evidence="2">
        <text>2 GTP = 3',3'-c-di-GMP + 2 diphosphate</text>
        <dbReference type="Rhea" id="RHEA:24898"/>
        <dbReference type="ChEBI" id="CHEBI:33019"/>
        <dbReference type="ChEBI" id="CHEBI:37565"/>
        <dbReference type="ChEBI" id="CHEBI:58805"/>
        <dbReference type="EC" id="2.7.7.65"/>
    </reaction>
</comment>
<reference evidence="5 6" key="1">
    <citation type="journal article" date="2008" name="Int. J. Syst. Evol. Microbiol.">
        <title>Description of Roseateles aquatilis sp. nov. and Roseateles terrae sp. nov., in the class Betaproteobacteria, and emended description of the genus Roseateles.</title>
        <authorList>
            <person name="Gomila M."/>
            <person name="Bowien B."/>
            <person name="Falsen E."/>
            <person name="Moore E.R."/>
            <person name="Lalucat J."/>
        </authorList>
    </citation>
    <scope>NUCLEOTIDE SEQUENCE [LARGE SCALE GENOMIC DNA]</scope>
    <source>
        <strain evidence="5 6">CCUG 48205</strain>
    </source>
</reference>
<sequence length="389" mass="42065">MLDPRTTVLIGGITCGLMALVLTFLKRAAPLPVPALRSWVVGAWLVFAALVLLGLRDLISSLASVTLGNTALILAYVVWLGGTQEHFGGRARWLPWIGVVVGTALGLTWFDAIDHSFRIRVVIVAGLCAAINARHAFVLRRVGKASSSERGIGASITITWLALLTLVYGLRAGHALVLPQGNSGLLTQDVIQVIYTASFTVCNLMLVIGFATMASDHVRVRIEEQAIRDPLTGVLNRRALFASMEREMSRSQRGGHTFCVAMLDIDHFKRINDQHGHPVGDRVLVDTCERTASLIRPHDVFARYGGEEFLILMPETAMPAALHAAERIRNALAVPADASLPAITVSLGLAEWTPSDATVEDLVARADQALYAAKAGGRNRVHAHRSSDR</sequence>
<dbReference type="GO" id="GO:0043709">
    <property type="term" value="P:cell adhesion involved in single-species biofilm formation"/>
    <property type="evidence" value="ECO:0007669"/>
    <property type="project" value="TreeGrafter"/>
</dbReference>
<dbReference type="CDD" id="cd01949">
    <property type="entry name" value="GGDEF"/>
    <property type="match status" value="1"/>
</dbReference>
<comment type="caution">
    <text evidence="5">The sequence shown here is derived from an EMBL/GenBank/DDBJ whole genome shotgun (WGS) entry which is preliminary data.</text>
</comment>
<feature type="domain" description="GGDEF" evidence="4">
    <location>
        <begin position="256"/>
        <end position="386"/>
    </location>
</feature>
<evidence type="ECO:0000256" key="1">
    <source>
        <dbReference type="ARBA" id="ARBA00012528"/>
    </source>
</evidence>
<dbReference type="Proteomes" id="UP000197468">
    <property type="component" value="Unassembled WGS sequence"/>
</dbReference>
<keyword evidence="6" id="KW-1185">Reference proteome</keyword>
<dbReference type="Pfam" id="PF00990">
    <property type="entry name" value="GGDEF"/>
    <property type="match status" value="1"/>
</dbReference>
<dbReference type="Gene3D" id="3.30.70.270">
    <property type="match status" value="1"/>
</dbReference>
<dbReference type="PROSITE" id="PS50887">
    <property type="entry name" value="GGDEF"/>
    <property type="match status" value="1"/>
</dbReference>
<gene>
    <name evidence="5" type="ORF">CDN99_12470</name>
</gene>
<dbReference type="EC" id="2.7.7.65" evidence="1"/>
<dbReference type="SMART" id="SM00267">
    <property type="entry name" value="GGDEF"/>
    <property type="match status" value="1"/>
</dbReference>
<feature type="transmembrane region" description="Helical" evidence="3">
    <location>
        <begin position="190"/>
        <end position="211"/>
    </location>
</feature>
<dbReference type="InterPro" id="IPR000160">
    <property type="entry name" value="GGDEF_dom"/>
</dbReference>
<feature type="transmembrane region" description="Helical" evidence="3">
    <location>
        <begin position="6"/>
        <end position="25"/>
    </location>
</feature>
<dbReference type="FunFam" id="3.30.70.270:FF:000001">
    <property type="entry name" value="Diguanylate cyclase domain protein"/>
    <property type="match status" value="1"/>
</dbReference>
<dbReference type="NCBIfam" id="TIGR00254">
    <property type="entry name" value="GGDEF"/>
    <property type="match status" value="1"/>
</dbReference>
<dbReference type="GO" id="GO:1902201">
    <property type="term" value="P:negative regulation of bacterial-type flagellum-dependent cell motility"/>
    <property type="evidence" value="ECO:0007669"/>
    <property type="project" value="TreeGrafter"/>
</dbReference>
<evidence type="ECO:0000259" key="4">
    <source>
        <dbReference type="PROSITE" id="PS50887"/>
    </source>
</evidence>
<name>A0A246JE85_9BURK</name>
<dbReference type="GO" id="GO:0052621">
    <property type="term" value="F:diguanylate cyclase activity"/>
    <property type="evidence" value="ECO:0007669"/>
    <property type="project" value="UniProtKB-EC"/>
</dbReference>